<sequence length="127" mass="13525">MDPLSETCTLPGPGAGSLPCRLCMALPCLSPRVPMAMLLTCISHLLSMSPTGDVQELLKLSPQVQTMGNQQGGDPQTLCLTTLCHMVISTTPQPPQLLTSGLKQVFSSHKVPNGTQVLLLWDSSKLN</sequence>
<evidence type="ECO:0000313" key="1">
    <source>
        <dbReference type="EMBL" id="BAC85195.1"/>
    </source>
</evidence>
<protein>
    <submittedName>
        <fullName evidence="1">cDNA FLJ26096 fis, clone SLV00701</fullName>
    </submittedName>
</protein>
<dbReference type="EMBL" id="AK129607">
    <property type="protein sequence ID" value="BAC85195.1"/>
    <property type="molecule type" value="mRNA"/>
</dbReference>
<name>Q6ZPB9_HUMAN</name>
<accession>Q6ZPB9</accession>
<dbReference type="AlphaFoldDB" id="Q6ZPB9"/>
<dbReference type="PeptideAtlas" id="Q6ZPB9"/>
<reference evidence="1" key="1">
    <citation type="submission" date="2003-07" db="EMBL/GenBank/DDBJ databases">
        <title>NEDO human cDNA sequencing project.</title>
        <authorList>
            <person name="Kanehori K."/>
            <person name="Ishibashi T."/>
            <person name="Chiba Y."/>
            <person name="Fujimori K."/>
            <person name="Hiraoka S."/>
            <person name="Tanai H."/>
            <person name="Watanabe S."/>
            <person name="Ishida S."/>
            <person name="Ono Y."/>
            <person name="Hotuta T."/>
            <person name="Watanabe M."/>
            <person name="Suzuki Y."/>
            <person name="Hata H."/>
            <person name="Nakagawa K."/>
            <person name="Mizuno S."/>
            <person name="Morinaga M."/>
            <person name="Kawamura M."/>
            <person name="Sugiyama T."/>
            <person name="Irie R."/>
            <person name="Otsuki T."/>
            <person name="Sato H."/>
            <person name="Nishikawa T."/>
            <person name="Sugiyama A."/>
            <person name="Kawakami B."/>
            <person name="Nagai K."/>
            <person name="Isogai T."/>
            <person name="Sugano S."/>
        </authorList>
    </citation>
    <scope>NUCLEOTIDE SEQUENCE</scope>
    <source>
        <tissue evidence="1">Salivary gland</tissue>
    </source>
</reference>
<proteinExistence type="evidence at transcript level"/>
<organism evidence="1">
    <name type="scientific">Homo sapiens</name>
    <name type="common">Human</name>
    <dbReference type="NCBI Taxonomy" id="9606"/>
    <lineage>
        <taxon>Eukaryota</taxon>
        <taxon>Metazoa</taxon>
        <taxon>Chordata</taxon>
        <taxon>Craniata</taxon>
        <taxon>Vertebrata</taxon>
        <taxon>Euteleostomi</taxon>
        <taxon>Mammalia</taxon>
        <taxon>Eutheria</taxon>
        <taxon>Euarchontoglires</taxon>
        <taxon>Primates</taxon>
        <taxon>Haplorrhini</taxon>
        <taxon>Catarrhini</taxon>
        <taxon>Hominidae</taxon>
        <taxon>Homo</taxon>
    </lineage>
</organism>